<dbReference type="Pfam" id="PF02548">
    <property type="entry name" value="Pantoate_transf"/>
    <property type="match status" value="1"/>
</dbReference>
<organism evidence="5">
    <name type="scientific">marine metagenome</name>
    <dbReference type="NCBI Taxonomy" id="408172"/>
    <lineage>
        <taxon>unclassified sequences</taxon>
        <taxon>metagenomes</taxon>
        <taxon>ecological metagenomes</taxon>
    </lineage>
</organism>
<feature type="region of interest" description="Disordered" evidence="4">
    <location>
        <begin position="1"/>
        <end position="35"/>
    </location>
</feature>
<dbReference type="GO" id="GO:0000287">
    <property type="term" value="F:magnesium ion binding"/>
    <property type="evidence" value="ECO:0007669"/>
    <property type="project" value="TreeGrafter"/>
</dbReference>
<dbReference type="SUPFAM" id="SSF51621">
    <property type="entry name" value="Phosphoenolpyruvate/pyruvate domain"/>
    <property type="match status" value="1"/>
</dbReference>
<evidence type="ECO:0000256" key="1">
    <source>
        <dbReference type="ARBA" id="ARBA00008676"/>
    </source>
</evidence>
<evidence type="ECO:0000256" key="3">
    <source>
        <dbReference type="ARBA" id="ARBA00022679"/>
    </source>
</evidence>
<dbReference type="GO" id="GO:0003864">
    <property type="term" value="F:3-methyl-2-oxobutanoate hydroxymethyltransferase activity"/>
    <property type="evidence" value="ECO:0007669"/>
    <property type="project" value="UniProtKB-EC"/>
</dbReference>
<dbReference type="Gene3D" id="3.20.20.60">
    <property type="entry name" value="Phosphoenolpyruvate-binding domains"/>
    <property type="match status" value="1"/>
</dbReference>
<proteinExistence type="inferred from homology"/>
<evidence type="ECO:0000313" key="5">
    <source>
        <dbReference type="EMBL" id="SVC79504.1"/>
    </source>
</evidence>
<evidence type="ECO:0000256" key="2">
    <source>
        <dbReference type="ARBA" id="ARBA00012618"/>
    </source>
</evidence>
<dbReference type="InterPro" id="IPR003700">
    <property type="entry name" value="Pantoate_hydroxy_MeTrfase"/>
</dbReference>
<reference evidence="5" key="1">
    <citation type="submission" date="2018-05" db="EMBL/GenBank/DDBJ databases">
        <authorList>
            <person name="Lanie J.A."/>
            <person name="Ng W.-L."/>
            <person name="Kazmierczak K.M."/>
            <person name="Andrzejewski T.M."/>
            <person name="Davidsen T.M."/>
            <person name="Wayne K.J."/>
            <person name="Tettelin H."/>
            <person name="Glass J.I."/>
            <person name="Rusch D."/>
            <person name="Podicherti R."/>
            <person name="Tsui H.-C.T."/>
            <person name="Winkler M.E."/>
        </authorList>
    </citation>
    <scope>NUCLEOTIDE SEQUENCE</scope>
</reference>
<dbReference type="GO" id="GO:0005737">
    <property type="term" value="C:cytoplasm"/>
    <property type="evidence" value="ECO:0007669"/>
    <property type="project" value="TreeGrafter"/>
</dbReference>
<protein>
    <recommendedName>
        <fullName evidence="2">3-methyl-2-oxobutanoate hydroxymethyltransferase</fullName>
        <ecNumber evidence="2">2.1.2.11</ecNumber>
    </recommendedName>
</protein>
<dbReference type="InterPro" id="IPR040442">
    <property type="entry name" value="Pyrv_kinase-like_dom_sf"/>
</dbReference>
<feature type="non-terminal residue" evidence="5">
    <location>
        <position position="188"/>
    </location>
</feature>
<dbReference type="PANTHER" id="PTHR20881:SF0">
    <property type="entry name" value="3-METHYL-2-OXOBUTANOATE HYDROXYMETHYLTRANSFERASE"/>
    <property type="match status" value="1"/>
</dbReference>
<evidence type="ECO:0000256" key="4">
    <source>
        <dbReference type="SAM" id="MobiDB-lite"/>
    </source>
</evidence>
<dbReference type="PANTHER" id="PTHR20881">
    <property type="entry name" value="3-METHYL-2-OXOBUTANOATE HYDROXYMETHYLTRANSFERASE"/>
    <property type="match status" value="1"/>
</dbReference>
<dbReference type="GO" id="GO:0015940">
    <property type="term" value="P:pantothenate biosynthetic process"/>
    <property type="evidence" value="ECO:0007669"/>
    <property type="project" value="InterPro"/>
</dbReference>
<gene>
    <name evidence="5" type="ORF">METZ01_LOCUS332358</name>
</gene>
<dbReference type="InterPro" id="IPR015813">
    <property type="entry name" value="Pyrv/PenolPyrv_kinase-like_dom"/>
</dbReference>
<accession>A0A382Q1P0</accession>
<dbReference type="EC" id="2.1.2.11" evidence="2"/>
<name>A0A382Q1P0_9ZZZZ</name>
<keyword evidence="3" id="KW-0808">Transferase</keyword>
<dbReference type="AlphaFoldDB" id="A0A382Q1P0"/>
<feature type="compositionally biased region" description="Polar residues" evidence="4">
    <location>
        <begin position="1"/>
        <end position="16"/>
    </location>
</feature>
<comment type="similarity">
    <text evidence="1">Belongs to the PanB family.</text>
</comment>
<sequence length="188" mass="20248">MKKSSAPQGERASQNSPRRRTSPKKAPEDERTSSVTYVRKLKGKRPIVALTAYDAPMAKLVSNAGVDFLLVGDSVGTTMLGFNTTIRVTLDAMVHHTAAVRRGNPDCLILADLPFGEASLSFDRLLEACRRLMQEGGADGVKIEGGKDVADDIERLIATGVPVMGHVGLLPQTVKVIGGYRKFANDKE</sequence>
<dbReference type="EMBL" id="UINC01111353">
    <property type="protein sequence ID" value="SVC79504.1"/>
    <property type="molecule type" value="Genomic_DNA"/>
</dbReference>